<dbReference type="AlphaFoldDB" id="A0A7V7NQP9"/>
<dbReference type="PANTHER" id="PTHR33993:SF2">
    <property type="entry name" value="VOC DOMAIN-CONTAINING PROTEIN"/>
    <property type="match status" value="1"/>
</dbReference>
<evidence type="ECO:0000313" key="1">
    <source>
        <dbReference type="EMBL" id="KAB0475121.1"/>
    </source>
</evidence>
<organism evidence="1 2">
    <name type="scientific">Vibrio chagasii</name>
    <dbReference type="NCBI Taxonomy" id="170679"/>
    <lineage>
        <taxon>Bacteria</taxon>
        <taxon>Pseudomonadati</taxon>
        <taxon>Pseudomonadota</taxon>
        <taxon>Gammaproteobacteria</taxon>
        <taxon>Vibrionales</taxon>
        <taxon>Vibrionaceae</taxon>
        <taxon>Vibrio</taxon>
    </lineage>
</organism>
<evidence type="ECO:0000313" key="2">
    <source>
        <dbReference type="Proteomes" id="UP000423756"/>
    </source>
</evidence>
<sequence length="131" mass="14423">MQMNPVGWFEIYVDDMVRAKSFYEAVFKVTLEKLDNETGIDIEMWVFPSDMDKYGATGALCSMPDVKAGGNSTMVYFSCDDCAIEASLAAANGGVLQVPKMAIGQPALFMDNKVSSVWLLIPKAMSLVYIR</sequence>
<accession>A0A7V7NQP9</accession>
<dbReference type="Gene3D" id="3.10.180.10">
    <property type="entry name" value="2,3-Dihydroxybiphenyl 1,2-Dioxygenase, domain 1"/>
    <property type="match status" value="1"/>
</dbReference>
<comment type="caution">
    <text evidence="1">The sequence shown here is derived from an EMBL/GenBank/DDBJ whole genome shotgun (WGS) entry which is preliminary data.</text>
</comment>
<dbReference type="PANTHER" id="PTHR33993">
    <property type="entry name" value="GLYOXALASE-RELATED"/>
    <property type="match status" value="1"/>
</dbReference>
<dbReference type="InterPro" id="IPR029068">
    <property type="entry name" value="Glyas_Bleomycin-R_OHBP_Dase"/>
</dbReference>
<proteinExistence type="predicted"/>
<dbReference type="SUPFAM" id="SSF54593">
    <property type="entry name" value="Glyoxalase/Bleomycin resistance protein/Dihydroxybiphenyl dioxygenase"/>
    <property type="match status" value="1"/>
</dbReference>
<protein>
    <submittedName>
        <fullName evidence="1">VOC family protein</fullName>
    </submittedName>
</protein>
<dbReference type="Proteomes" id="UP000423756">
    <property type="component" value="Unassembled WGS sequence"/>
</dbReference>
<gene>
    <name evidence="1" type="ORF">F7Q91_20400</name>
</gene>
<reference evidence="1 2" key="1">
    <citation type="submission" date="2019-09" db="EMBL/GenBank/DDBJ databases">
        <title>Draft genome sequences of 48 bacterial type strains from the CCUG.</title>
        <authorList>
            <person name="Tunovic T."/>
            <person name="Pineiro-Iglesias B."/>
            <person name="Unosson C."/>
            <person name="Inganas E."/>
            <person name="Ohlen M."/>
            <person name="Cardew S."/>
            <person name="Jensie-Markopoulos S."/>
            <person name="Salva-Serra F."/>
            <person name="Jaen-Luchoro D."/>
            <person name="Karlsson R."/>
            <person name="Svensson-Stadler L."/>
            <person name="Chun J."/>
            <person name="Moore E."/>
        </authorList>
    </citation>
    <scope>NUCLEOTIDE SEQUENCE [LARGE SCALE GENOMIC DNA]</scope>
    <source>
        <strain evidence="1 2">CCUG 48643</strain>
    </source>
</reference>
<dbReference type="InterPro" id="IPR052164">
    <property type="entry name" value="Anthracycline_SecMetBiosynth"/>
</dbReference>
<dbReference type="EMBL" id="VZPX01000054">
    <property type="protein sequence ID" value="KAB0475121.1"/>
    <property type="molecule type" value="Genomic_DNA"/>
</dbReference>
<name>A0A7V7NQP9_9VIBR</name>